<reference evidence="7 8" key="1">
    <citation type="submission" date="2024-05" db="EMBL/GenBank/DDBJ databases">
        <authorList>
            <person name="Wallberg A."/>
        </authorList>
    </citation>
    <scope>NUCLEOTIDE SEQUENCE [LARGE SCALE GENOMIC DNA]</scope>
</reference>
<dbReference type="AlphaFoldDB" id="A0AAV2PX43"/>
<evidence type="ECO:0000256" key="1">
    <source>
        <dbReference type="ARBA" id="ARBA00009674"/>
    </source>
</evidence>
<name>A0AAV2PX43_MEGNR</name>
<dbReference type="GO" id="GO:0016236">
    <property type="term" value="P:macroautophagy"/>
    <property type="evidence" value="ECO:0007669"/>
    <property type="project" value="UniProtKB-ARBA"/>
</dbReference>
<accession>A0AAV2PX43</accession>
<evidence type="ECO:0000256" key="5">
    <source>
        <dbReference type="ARBA" id="ARBA00030094"/>
    </source>
</evidence>
<sequence length="230" mass="26310">MRSSRMHQVHGVAGARREQEQHTSFSVGSQQRIENQMNILHTYATDFTAAISFFSVATNDWFWQASFLVFYKLQPNADVRKTQLDAWCSLVVTWAKHKNISQIDVTEASTLPVFSNDSIKRSLPRDSINIVLEELAKRGNLEWTDKSKRRGYLFWRSAGEWGQQIYSWAVSNSKINTVCTIYELNQGDDTQSCEFHGLDTDILVKALQSLQMNGKAELMDFGDNQGVKFL</sequence>
<dbReference type="GO" id="GO:0005198">
    <property type="term" value="F:structural molecule activity"/>
    <property type="evidence" value="ECO:0007669"/>
    <property type="project" value="TreeGrafter"/>
</dbReference>
<evidence type="ECO:0000256" key="4">
    <source>
        <dbReference type="ARBA" id="ARBA00022927"/>
    </source>
</evidence>
<evidence type="ECO:0000256" key="3">
    <source>
        <dbReference type="ARBA" id="ARBA00022448"/>
    </source>
</evidence>
<feature type="region of interest" description="Disordered" evidence="6">
    <location>
        <begin position="1"/>
        <end position="27"/>
    </location>
</feature>
<dbReference type="Gene3D" id="1.10.10.10">
    <property type="entry name" value="Winged helix-like DNA-binding domain superfamily/Winged helix DNA-binding domain"/>
    <property type="match status" value="1"/>
</dbReference>
<keyword evidence="3" id="KW-0813">Transport</keyword>
<dbReference type="GO" id="GO:0042803">
    <property type="term" value="F:protein homodimerization activity"/>
    <property type="evidence" value="ECO:0007669"/>
    <property type="project" value="TreeGrafter"/>
</dbReference>
<evidence type="ECO:0000313" key="8">
    <source>
        <dbReference type="Proteomes" id="UP001497623"/>
    </source>
</evidence>
<dbReference type="Pfam" id="PF05871">
    <property type="entry name" value="ESCRT-II"/>
    <property type="match status" value="1"/>
</dbReference>
<dbReference type="InterPro" id="IPR036390">
    <property type="entry name" value="WH_DNA-bd_sf"/>
</dbReference>
<dbReference type="EMBL" id="CAXKWB010001752">
    <property type="protein sequence ID" value="CAL4065393.1"/>
    <property type="molecule type" value="Genomic_DNA"/>
</dbReference>
<dbReference type="InterPro" id="IPR014041">
    <property type="entry name" value="ESCRT-II_cplx_Vps25-sub_N"/>
</dbReference>
<dbReference type="Proteomes" id="UP001497623">
    <property type="component" value="Unassembled WGS sequence"/>
</dbReference>
<dbReference type="GO" id="GO:0043328">
    <property type="term" value="P:protein transport to vacuole involved in ubiquitin-dependent protein catabolic process via the multivesicular body sorting pathway"/>
    <property type="evidence" value="ECO:0007669"/>
    <property type="project" value="TreeGrafter"/>
</dbReference>
<dbReference type="InterPro" id="IPR008570">
    <property type="entry name" value="ESCRT-II_cplx_Vps25-sub"/>
</dbReference>
<comment type="similarity">
    <text evidence="1">Belongs to the VPS25 family.</text>
</comment>
<keyword evidence="8" id="KW-1185">Reference proteome</keyword>
<dbReference type="Gene3D" id="1.10.10.570">
    <property type="entry name" value="Winged helix' DNA-binding domain. Chain C. Domain 1"/>
    <property type="match status" value="1"/>
</dbReference>
<evidence type="ECO:0000256" key="2">
    <source>
        <dbReference type="ARBA" id="ARBA00017934"/>
    </source>
</evidence>
<organism evidence="7 8">
    <name type="scientific">Meganyctiphanes norvegica</name>
    <name type="common">Northern krill</name>
    <name type="synonym">Thysanopoda norvegica</name>
    <dbReference type="NCBI Taxonomy" id="48144"/>
    <lineage>
        <taxon>Eukaryota</taxon>
        <taxon>Metazoa</taxon>
        <taxon>Ecdysozoa</taxon>
        <taxon>Arthropoda</taxon>
        <taxon>Crustacea</taxon>
        <taxon>Multicrustacea</taxon>
        <taxon>Malacostraca</taxon>
        <taxon>Eumalacostraca</taxon>
        <taxon>Eucarida</taxon>
        <taxon>Euphausiacea</taxon>
        <taxon>Euphausiidae</taxon>
        <taxon>Meganyctiphanes</taxon>
    </lineage>
</organism>
<dbReference type="InterPro" id="IPR036388">
    <property type="entry name" value="WH-like_DNA-bd_sf"/>
</dbReference>
<dbReference type="GO" id="GO:0000814">
    <property type="term" value="C:ESCRT II complex"/>
    <property type="evidence" value="ECO:0007669"/>
    <property type="project" value="InterPro"/>
</dbReference>
<dbReference type="PANTHER" id="PTHR13149">
    <property type="entry name" value="VACUOLAR PROTEIN SORTING-ASSOCIATED PROTEIN VPS25"/>
    <property type="match status" value="1"/>
</dbReference>
<proteinExistence type="inferred from homology"/>
<evidence type="ECO:0000256" key="6">
    <source>
        <dbReference type="SAM" id="MobiDB-lite"/>
    </source>
</evidence>
<gene>
    <name evidence="7" type="ORF">MNOR_LOCUS4721</name>
</gene>
<feature type="non-terminal residue" evidence="7">
    <location>
        <position position="230"/>
    </location>
</feature>
<keyword evidence="4" id="KW-0653">Protein transport</keyword>
<comment type="caution">
    <text evidence="7">The sequence shown here is derived from an EMBL/GenBank/DDBJ whole genome shotgun (WGS) entry which is preliminary data.</text>
</comment>
<dbReference type="FunFam" id="1.10.10.10:FF:000141">
    <property type="entry name" value="vacuolar protein-sorting-associated protein 25"/>
    <property type="match status" value="1"/>
</dbReference>
<dbReference type="SUPFAM" id="SSF46785">
    <property type="entry name" value="Winged helix' DNA-binding domain"/>
    <property type="match status" value="2"/>
</dbReference>
<protein>
    <recommendedName>
        <fullName evidence="2">Vacuolar protein-sorting-associated protein 25</fullName>
    </recommendedName>
    <alternativeName>
        <fullName evidence="5">ESCRT-II complex subunit VPS25</fullName>
    </alternativeName>
</protein>
<dbReference type="PANTHER" id="PTHR13149:SF0">
    <property type="entry name" value="VACUOLAR PROTEIN-SORTING-ASSOCIATED PROTEIN 25"/>
    <property type="match status" value="1"/>
</dbReference>
<evidence type="ECO:0000313" key="7">
    <source>
        <dbReference type="EMBL" id="CAL4065393.1"/>
    </source>
</evidence>